<dbReference type="Gene3D" id="3.10.310.70">
    <property type="match status" value="1"/>
</dbReference>
<keyword evidence="3" id="KW-1185">Reference proteome</keyword>
<dbReference type="PANTHER" id="PTHR22642:SF2">
    <property type="entry name" value="PROTEIN LONG AFTER FAR-RED 3"/>
    <property type="match status" value="1"/>
</dbReference>
<accession>A0ABX7FQV7</accession>
<proteinExistence type="predicted"/>
<dbReference type="PANTHER" id="PTHR22642">
    <property type="entry name" value="IMIDAZOLONEPROPIONASE"/>
    <property type="match status" value="1"/>
</dbReference>
<dbReference type="SUPFAM" id="SSF51556">
    <property type="entry name" value="Metallo-dependent hydrolases"/>
    <property type="match status" value="1"/>
</dbReference>
<evidence type="ECO:0000313" key="2">
    <source>
        <dbReference type="EMBL" id="QRG67390.1"/>
    </source>
</evidence>
<dbReference type="InterPro" id="IPR011059">
    <property type="entry name" value="Metal-dep_hydrolase_composite"/>
</dbReference>
<dbReference type="InterPro" id="IPR033932">
    <property type="entry name" value="YtcJ-like"/>
</dbReference>
<evidence type="ECO:0000313" key="3">
    <source>
        <dbReference type="Proteomes" id="UP000596248"/>
    </source>
</evidence>
<dbReference type="Pfam" id="PF07969">
    <property type="entry name" value="Amidohydro_3"/>
    <property type="match status" value="1"/>
</dbReference>
<organism evidence="2 3">
    <name type="scientific">Brevibacillus choshinensis</name>
    <dbReference type="NCBI Taxonomy" id="54911"/>
    <lineage>
        <taxon>Bacteria</taxon>
        <taxon>Bacillati</taxon>
        <taxon>Bacillota</taxon>
        <taxon>Bacilli</taxon>
        <taxon>Bacillales</taxon>
        <taxon>Paenibacillaceae</taxon>
        <taxon>Brevibacillus</taxon>
    </lineage>
</organism>
<reference evidence="2 3" key="1">
    <citation type="submission" date="2021-01" db="EMBL/GenBank/DDBJ databases">
        <title>Identification of strong promoters based on the transcriptome of Brevibacillus choshinensis.</title>
        <authorList>
            <person name="Yao D."/>
            <person name="Zhang K."/>
            <person name="Wu J."/>
        </authorList>
    </citation>
    <scope>NUCLEOTIDE SEQUENCE [LARGE SCALE GENOMIC DNA]</scope>
    <source>
        <strain evidence="2 3">HPD31-SP3</strain>
    </source>
</reference>
<dbReference type="Gene3D" id="2.30.40.10">
    <property type="entry name" value="Urease, subunit C, domain 1"/>
    <property type="match status" value="1"/>
</dbReference>
<dbReference type="Gene3D" id="3.20.20.140">
    <property type="entry name" value="Metal-dependent hydrolases"/>
    <property type="match status" value="1"/>
</dbReference>
<name>A0ABX7FQV7_BRECH</name>
<dbReference type="CDD" id="cd01300">
    <property type="entry name" value="YtcJ_like"/>
    <property type="match status" value="1"/>
</dbReference>
<evidence type="ECO:0000259" key="1">
    <source>
        <dbReference type="Pfam" id="PF07969"/>
    </source>
</evidence>
<dbReference type="EMBL" id="CP069127">
    <property type="protein sequence ID" value="QRG67390.1"/>
    <property type="molecule type" value="Genomic_DNA"/>
</dbReference>
<dbReference type="InterPro" id="IPR032466">
    <property type="entry name" value="Metal_Hydrolase"/>
</dbReference>
<dbReference type="InterPro" id="IPR013108">
    <property type="entry name" value="Amidohydro_3"/>
</dbReference>
<gene>
    <name evidence="2" type="ORF">JNE38_28810</name>
</gene>
<dbReference type="RefSeq" id="WP_203354446.1">
    <property type="nucleotide sequence ID" value="NZ_CP069127.1"/>
</dbReference>
<protein>
    <submittedName>
        <fullName evidence="2">Amidohydrolase</fullName>
    </submittedName>
</protein>
<feature type="domain" description="Amidohydrolase 3" evidence="1">
    <location>
        <begin position="62"/>
        <end position="535"/>
    </location>
</feature>
<dbReference type="SUPFAM" id="SSF51338">
    <property type="entry name" value="Composite domain of metallo-dependent hydrolases"/>
    <property type="match status" value="1"/>
</dbReference>
<sequence length="537" mass="59573">MTVERKADIVLSGNAVFTGVTDEPAALSISICQNRIAAIGTPEEIEPWIGPQTAQHHFADQLIMPGFHDFHLHIMMGSVSLDSVFLHDARSEEEAVELVRQYAESRPDEPWIIGYSWDAGFWHSKRLPNRASLDKILPDRPVLLFHNEGHYAWANSKALELMNVDSATENPPFGLIDKDENGELTGILYETAIGLLTEAAYSFSKEKKSLMLQNFLAHAAKLGVTSMNDLYATEANAILEDFELFKEFEDNGSLTARIHLLPGLTGDLERAKNLRDTYRSSMLQVAALKQFVDGVVTGYTAYMLEPYADRPETCGETAFPPDVIKKWVVDADREGFSIRFHAIGDGAIRLALDAFEEAQAVNGKRDSRHAIEHIEVIHPEDIARFRQLGVIASMQPEHMHAADRQTYVSCIGEERGTYAWAIKSLESAGAKLAFGSDFPIVGLNPMLEIYRAVSRIDNSEENHWNPGEAISLANALKAYTVTPAYGTFREHELGTLEAGKLADIVVLDRNLFSVAPDEILNAKVKLTMVDGKIVYTG</sequence>
<dbReference type="Proteomes" id="UP000596248">
    <property type="component" value="Chromosome"/>
</dbReference>